<evidence type="ECO:0000313" key="1">
    <source>
        <dbReference type="EMBL" id="KAK8987759.1"/>
    </source>
</evidence>
<sequence>MKVRYTARDYTFDQTFSWNPTSQHKLVLLFSKVLFMEAKRVLELNKQYCLNIGIMLEVISCCCNQEGL</sequence>
<protein>
    <submittedName>
        <fullName evidence="1">Uncharacterized protein</fullName>
    </submittedName>
</protein>
<evidence type="ECO:0000313" key="2">
    <source>
        <dbReference type="Proteomes" id="UP001396334"/>
    </source>
</evidence>
<organism evidence="1 2">
    <name type="scientific">Hibiscus sabdariffa</name>
    <name type="common">roselle</name>
    <dbReference type="NCBI Taxonomy" id="183260"/>
    <lineage>
        <taxon>Eukaryota</taxon>
        <taxon>Viridiplantae</taxon>
        <taxon>Streptophyta</taxon>
        <taxon>Embryophyta</taxon>
        <taxon>Tracheophyta</taxon>
        <taxon>Spermatophyta</taxon>
        <taxon>Magnoliopsida</taxon>
        <taxon>eudicotyledons</taxon>
        <taxon>Gunneridae</taxon>
        <taxon>Pentapetalae</taxon>
        <taxon>rosids</taxon>
        <taxon>malvids</taxon>
        <taxon>Malvales</taxon>
        <taxon>Malvaceae</taxon>
        <taxon>Malvoideae</taxon>
        <taxon>Hibiscus</taxon>
    </lineage>
</organism>
<accession>A0ABR2PH44</accession>
<proteinExistence type="predicted"/>
<reference evidence="1 2" key="1">
    <citation type="journal article" date="2024" name="G3 (Bethesda)">
        <title>Genome assembly of Hibiscus sabdariffa L. provides insights into metabolisms of medicinal natural products.</title>
        <authorList>
            <person name="Kim T."/>
        </authorList>
    </citation>
    <scope>NUCLEOTIDE SEQUENCE [LARGE SCALE GENOMIC DNA]</scope>
    <source>
        <strain evidence="1">TK-2024</strain>
        <tissue evidence="1">Old leaves</tissue>
    </source>
</reference>
<keyword evidence="2" id="KW-1185">Reference proteome</keyword>
<comment type="caution">
    <text evidence="1">The sequence shown here is derived from an EMBL/GenBank/DDBJ whole genome shotgun (WGS) entry which is preliminary data.</text>
</comment>
<gene>
    <name evidence="1" type="ORF">V6N11_027498</name>
</gene>
<dbReference type="Proteomes" id="UP001396334">
    <property type="component" value="Unassembled WGS sequence"/>
</dbReference>
<dbReference type="EMBL" id="JBBPBN010000060">
    <property type="protein sequence ID" value="KAK8987759.1"/>
    <property type="molecule type" value="Genomic_DNA"/>
</dbReference>
<name>A0ABR2PH44_9ROSI</name>